<evidence type="ECO:0000313" key="2">
    <source>
        <dbReference type="EMBL" id="CUG93666.1"/>
    </source>
</evidence>
<dbReference type="VEuPathDB" id="TriTrypDB:BSAL_44065"/>
<reference evidence="3" key="1">
    <citation type="submission" date="2015-09" db="EMBL/GenBank/DDBJ databases">
        <authorList>
            <consortium name="Pathogen Informatics"/>
        </authorList>
    </citation>
    <scope>NUCLEOTIDE SEQUENCE [LARGE SCALE GENOMIC DNA]</scope>
    <source>
        <strain evidence="3">Lake Konstanz</strain>
    </source>
</reference>
<sequence length="388" mass="42388">MLRSSPLHSLIRRRGSAGTLACSKVGNAFICAPLLCGQRYVSDSFKVGTVLDWKLFKGYGFIQENISGAQHFCPRKATNGALFLRPGDPVRFEIEETSAVIEEDSNPSGLPRCKNVTQVNGAAFECEELQGIVMEVPVPSKAVVGLIRRVGKWSPSMSATTATTHSHHAASASSGFHDSAFVEAKEEQRLYHYSFSHSKSLSVGAMVRFWSRENSQRRTAKDVVAVDPSILSPDELRLLQATQRLVSQQAARSVASDVKFQHQQWQPLAGPAAAPAAVDGTQQQQQNSSDASLPPGVLIGAPAKKSEVVDDHRQYPCVVAHFQGRYGKLRIINDEGQPLIIFFHADMVKCNPNKIVTGLKGMCSYERVRQGKNAGTLRASSVTFPERK</sequence>
<evidence type="ECO:0000313" key="3">
    <source>
        <dbReference type="Proteomes" id="UP000051952"/>
    </source>
</evidence>
<dbReference type="OrthoDB" id="422005at2759"/>
<feature type="region of interest" description="Disordered" evidence="1">
    <location>
        <begin position="271"/>
        <end position="297"/>
    </location>
</feature>
<organism evidence="2 3">
    <name type="scientific">Bodo saltans</name>
    <name type="common">Flagellated protozoan</name>
    <dbReference type="NCBI Taxonomy" id="75058"/>
    <lineage>
        <taxon>Eukaryota</taxon>
        <taxon>Discoba</taxon>
        <taxon>Euglenozoa</taxon>
        <taxon>Kinetoplastea</taxon>
        <taxon>Metakinetoplastina</taxon>
        <taxon>Eubodonida</taxon>
        <taxon>Bodonidae</taxon>
        <taxon>Bodo</taxon>
    </lineage>
</organism>
<dbReference type="Proteomes" id="UP000051952">
    <property type="component" value="Unassembled WGS sequence"/>
</dbReference>
<gene>
    <name evidence="2" type="ORF">BSAL_44065</name>
</gene>
<dbReference type="Gene3D" id="2.40.50.140">
    <property type="entry name" value="Nucleic acid-binding proteins"/>
    <property type="match status" value="1"/>
</dbReference>
<evidence type="ECO:0000256" key="1">
    <source>
        <dbReference type="SAM" id="MobiDB-lite"/>
    </source>
</evidence>
<protein>
    <recommendedName>
        <fullName evidence="4">CSD domain-containing protein</fullName>
    </recommendedName>
</protein>
<feature type="compositionally biased region" description="Polar residues" evidence="1">
    <location>
        <begin position="280"/>
        <end position="291"/>
    </location>
</feature>
<proteinExistence type="predicted"/>
<accession>A0A0S4JQ51</accession>
<dbReference type="EMBL" id="CYKH01002179">
    <property type="protein sequence ID" value="CUG93666.1"/>
    <property type="molecule type" value="Genomic_DNA"/>
</dbReference>
<name>A0A0S4JQ51_BODSA</name>
<dbReference type="AlphaFoldDB" id="A0A0S4JQ51"/>
<keyword evidence="3" id="KW-1185">Reference proteome</keyword>
<dbReference type="InterPro" id="IPR012340">
    <property type="entry name" value="NA-bd_OB-fold"/>
</dbReference>
<evidence type="ECO:0008006" key="4">
    <source>
        <dbReference type="Google" id="ProtNLM"/>
    </source>
</evidence>